<comment type="caution">
    <text evidence="1">The sequence shown here is derived from an EMBL/GenBank/DDBJ whole genome shotgun (WGS) entry which is preliminary data.</text>
</comment>
<dbReference type="OrthoDB" id="5965659at2759"/>
<dbReference type="PANTHER" id="PTHR46791:SF5">
    <property type="entry name" value="CLR5 DOMAIN-CONTAINING PROTEIN-RELATED"/>
    <property type="match status" value="1"/>
</dbReference>
<keyword evidence="2" id="KW-1185">Reference proteome</keyword>
<sequence length="428" mass="48858">CLTRIIVFGLFTINAFVRQDDNVKQETFVKHSPTETQFQDFSGYIHTISTRSTVLKAFNESPSISSCTFHWTQAFSLGVANGQCGLPIKAIAESCNLFESPNHHIIWICQYGDIEQHLARGNQDDIGYQPFDEQNTERNVFERVITLLREVKDILSRENSVSNAYCVDRIFTGVHGRPRCDIQREHLEFLVEQGFTSPAIANILGVSLRTIERRQHEFGIRLRSAYNQISNENLGGIIENILCDFPETGYKRMTGFLKTRGIIVQQNRICEAMRRVNPEGTMMRALRLHVSHRRSYEVPCPLALWHIDGNHKLIRIDHNLKMFQEAYNAAVLSTERGNPPTQLWRCGLLEVTNSDRRVAQEFSNFEAGHLYGIDYDGPHPNKEFDGSDSYDEIASVVVPQTEVPLSYLVLSRVDPNCKSSKGFRCLWG</sequence>
<dbReference type="Proteomes" id="UP001152795">
    <property type="component" value="Unassembled WGS sequence"/>
</dbReference>
<dbReference type="AlphaFoldDB" id="A0A7D9EYQ2"/>
<feature type="non-terminal residue" evidence="1">
    <location>
        <position position="1"/>
    </location>
</feature>
<protein>
    <submittedName>
        <fullName evidence="1">Uncharacterized protein</fullName>
    </submittedName>
</protein>
<accession>A0A7D9EYQ2</accession>
<name>A0A7D9EYQ2_PARCT</name>
<proteinExistence type="predicted"/>
<evidence type="ECO:0000313" key="1">
    <source>
        <dbReference type="EMBL" id="CAB4018538.1"/>
    </source>
</evidence>
<evidence type="ECO:0000313" key="2">
    <source>
        <dbReference type="Proteomes" id="UP001152795"/>
    </source>
</evidence>
<dbReference type="EMBL" id="CACRXK020010050">
    <property type="protein sequence ID" value="CAB4018538.1"/>
    <property type="molecule type" value="Genomic_DNA"/>
</dbReference>
<dbReference type="PANTHER" id="PTHR46791">
    <property type="entry name" value="EXPRESSED PROTEIN"/>
    <property type="match status" value="1"/>
</dbReference>
<gene>
    <name evidence="1" type="ORF">PACLA_8A053062</name>
</gene>
<reference evidence="1" key="1">
    <citation type="submission" date="2020-04" db="EMBL/GenBank/DDBJ databases">
        <authorList>
            <person name="Alioto T."/>
            <person name="Alioto T."/>
            <person name="Gomez Garrido J."/>
        </authorList>
    </citation>
    <scope>NUCLEOTIDE SEQUENCE</scope>
    <source>
        <strain evidence="1">A484AB</strain>
    </source>
</reference>
<organism evidence="1 2">
    <name type="scientific">Paramuricea clavata</name>
    <name type="common">Red gorgonian</name>
    <name type="synonym">Violescent sea-whip</name>
    <dbReference type="NCBI Taxonomy" id="317549"/>
    <lineage>
        <taxon>Eukaryota</taxon>
        <taxon>Metazoa</taxon>
        <taxon>Cnidaria</taxon>
        <taxon>Anthozoa</taxon>
        <taxon>Octocorallia</taxon>
        <taxon>Malacalcyonacea</taxon>
        <taxon>Plexauridae</taxon>
        <taxon>Paramuricea</taxon>
    </lineage>
</organism>